<feature type="domain" description="Amidohydrolase-related" evidence="6">
    <location>
        <begin position="60"/>
        <end position="409"/>
    </location>
</feature>
<feature type="binding site" evidence="5">
    <location>
        <position position="71"/>
    </location>
    <ligand>
        <name>Zn(2+)</name>
        <dbReference type="ChEBI" id="CHEBI:29105"/>
    </ligand>
</feature>
<dbReference type="SUPFAM" id="SSF51338">
    <property type="entry name" value="Composite domain of metallo-dependent hydrolases"/>
    <property type="match status" value="1"/>
</dbReference>
<keyword evidence="2 5" id="KW-0479">Metal-binding</keyword>
<organism evidence="7 8">
    <name type="scientific">Rhodocyclus tenuis</name>
    <name type="common">Rhodospirillum tenue</name>
    <dbReference type="NCBI Taxonomy" id="1066"/>
    <lineage>
        <taxon>Bacteria</taxon>
        <taxon>Pseudomonadati</taxon>
        <taxon>Pseudomonadota</taxon>
        <taxon>Betaproteobacteria</taxon>
        <taxon>Rhodocyclales</taxon>
        <taxon>Rhodocyclaceae</taxon>
        <taxon>Rhodocyclus</taxon>
    </lineage>
</organism>
<dbReference type="InterPro" id="IPR011059">
    <property type="entry name" value="Metal-dep_hydrolase_composite"/>
</dbReference>
<comment type="catalytic activity">
    <reaction evidence="5">
        <text>S-methyl-5'-thioadenosine + H2O + H(+) = S-methyl-5'-thioinosine + NH4(+)</text>
        <dbReference type="Rhea" id="RHEA:25025"/>
        <dbReference type="ChEBI" id="CHEBI:15377"/>
        <dbReference type="ChEBI" id="CHEBI:15378"/>
        <dbReference type="ChEBI" id="CHEBI:17509"/>
        <dbReference type="ChEBI" id="CHEBI:28938"/>
        <dbReference type="ChEBI" id="CHEBI:48595"/>
        <dbReference type="EC" id="3.5.4.31"/>
    </reaction>
</comment>
<feature type="binding site" evidence="5">
    <location>
        <position position="69"/>
    </location>
    <ligand>
        <name>Zn(2+)</name>
        <dbReference type="ChEBI" id="CHEBI:29105"/>
    </ligand>
</feature>
<comment type="cofactor">
    <cofactor evidence="5">
        <name>Zn(2+)</name>
        <dbReference type="ChEBI" id="CHEBI:29105"/>
    </cofactor>
    <text evidence="5">Binds 1 zinc ion per subunit.</text>
</comment>
<evidence type="ECO:0000256" key="3">
    <source>
        <dbReference type="ARBA" id="ARBA00022801"/>
    </source>
</evidence>
<evidence type="ECO:0000256" key="2">
    <source>
        <dbReference type="ARBA" id="ARBA00022723"/>
    </source>
</evidence>
<evidence type="ECO:0000256" key="1">
    <source>
        <dbReference type="ARBA" id="ARBA00006745"/>
    </source>
</evidence>
<dbReference type="GO" id="GO:0090614">
    <property type="term" value="F:5'-methylthioadenosine deaminase activity"/>
    <property type="evidence" value="ECO:0007669"/>
    <property type="project" value="UniProtKB-UniRule"/>
</dbReference>
<dbReference type="CDD" id="cd01298">
    <property type="entry name" value="ATZ_TRZ_like"/>
    <property type="match status" value="1"/>
</dbReference>
<comment type="function">
    <text evidence="5">Catalyzes the deamination of 5-methylthioadenosine and S-adenosyl-L-homocysteine into 5-methylthioinosine and S-inosyl-L-homocysteine, respectively. Is also able to deaminate adenosine.</text>
</comment>
<dbReference type="GO" id="GO:0050270">
    <property type="term" value="F:S-adenosylhomocysteine deaminase activity"/>
    <property type="evidence" value="ECO:0007669"/>
    <property type="project" value="UniProtKB-UniRule"/>
</dbReference>
<proteinExistence type="inferred from homology"/>
<keyword evidence="4 5" id="KW-0862">Zinc</keyword>
<dbReference type="SUPFAM" id="SSF51556">
    <property type="entry name" value="Metallo-dependent hydrolases"/>
    <property type="match status" value="1"/>
</dbReference>
<feature type="binding site" evidence="5">
    <location>
        <position position="306"/>
    </location>
    <ligand>
        <name>Zn(2+)</name>
        <dbReference type="ChEBI" id="CHEBI:29105"/>
    </ligand>
</feature>
<dbReference type="FunFam" id="3.20.20.140:FF:000014">
    <property type="entry name" value="5-methylthioadenosine/S-adenosylhomocysteine deaminase"/>
    <property type="match status" value="1"/>
</dbReference>
<accession>A0A6L5JW23</accession>
<dbReference type="EC" id="3.5.4.31" evidence="5"/>
<dbReference type="GO" id="GO:0046872">
    <property type="term" value="F:metal ion binding"/>
    <property type="evidence" value="ECO:0007669"/>
    <property type="project" value="UniProtKB-KW"/>
</dbReference>
<feature type="binding site" evidence="5">
    <location>
        <position position="218"/>
    </location>
    <ligand>
        <name>Zn(2+)</name>
        <dbReference type="ChEBI" id="CHEBI:29105"/>
    </ligand>
</feature>
<dbReference type="PANTHER" id="PTHR43794:SF11">
    <property type="entry name" value="AMIDOHYDROLASE-RELATED DOMAIN-CONTAINING PROTEIN"/>
    <property type="match status" value="1"/>
</dbReference>
<evidence type="ECO:0000259" key="6">
    <source>
        <dbReference type="Pfam" id="PF01979"/>
    </source>
</evidence>
<feature type="binding site" evidence="5">
    <location>
        <position position="191"/>
    </location>
    <ligand>
        <name>substrate</name>
    </ligand>
</feature>
<dbReference type="InterPro" id="IPR006680">
    <property type="entry name" value="Amidohydro-rel"/>
</dbReference>
<gene>
    <name evidence="5" type="primary">mtaD</name>
    <name evidence="7" type="ORF">GHK24_05715</name>
</gene>
<evidence type="ECO:0000256" key="5">
    <source>
        <dbReference type="HAMAP-Rule" id="MF_01281"/>
    </source>
</evidence>
<dbReference type="NCBIfam" id="NF006549">
    <property type="entry name" value="PRK09045.1"/>
    <property type="match status" value="1"/>
</dbReference>
<keyword evidence="3 5" id="KW-0378">Hydrolase</keyword>
<evidence type="ECO:0000313" key="8">
    <source>
        <dbReference type="Proteomes" id="UP000480275"/>
    </source>
</evidence>
<dbReference type="EMBL" id="WIXJ01000002">
    <property type="protein sequence ID" value="MQY51271.1"/>
    <property type="molecule type" value="Genomic_DNA"/>
</dbReference>
<evidence type="ECO:0000313" key="7">
    <source>
        <dbReference type="EMBL" id="MQY51271.1"/>
    </source>
</evidence>
<dbReference type="InterPro" id="IPR050287">
    <property type="entry name" value="MTA/SAH_deaminase"/>
</dbReference>
<comment type="catalytic activity">
    <reaction evidence="5">
        <text>S-adenosyl-L-homocysteine + H2O + H(+) = S-inosyl-L-homocysteine + NH4(+)</text>
        <dbReference type="Rhea" id="RHEA:20716"/>
        <dbReference type="ChEBI" id="CHEBI:15377"/>
        <dbReference type="ChEBI" id="CHEBI:15378"/>
        <dbReference type="ChEBI" id="CHEBI:28938"/>
        <dbReference type="ChEBI" id="CHEBI:57856"/>
        <dbReference type="ChEBI" id="CHEBI:57985"/>
        <dbReference type="EC" id="3.5.4.28"/>
    </reaction>
</comment>
<name>A0A6L5JW23_RHOTE</name>
<feature type="binding site" evidence="5">
    <location>
        <position position="306"/>
    </location>
    <ligand>
        <name>substrate</name>
    </ligand>
</feature>
<dbReference type="Pfam" id="PF01979">
    <property type="entry name" value="Amidohydro_1"/>
    <property type="match status" value="1"/>
</dbReference>
<comment type="similarity">
    <text evidence="1">Belongs to the metallo-dependent hydrolases superfamily. ATZ/TRZ family.</text>
</comment>
<dbReference type="HAMAP" id="MF_01281">
    <property type="entry name" value="MTA_SAH_deamin"/>
    <property type="match status" value="1"/>
</dbReference>
<dbReference type="InterPro" id="IPR032466">
    <property type="entry name" value="Metal_Hydrolase"/>
</dbReference>
<dbReference type="InterPro" id="IPR023512">
    <property type="entry name" value="Deaminase_MtaD/DadD"/>
</dbReference>
<feature type="binding site" evidence="5">
    <location>
        <position position="98"/>
    </location>
    <ligand>
        <name>substrate</name>
    </ligand>
</feature>
<feature type="binding site" evidence="5">
    <location>
        <position position="221"/>
    </location>
    <ligand>
        <name>substrate</name>
    </ligand>
</feature>
<dbReference type="PANTHER" id="PTHR43794">
    <property type="entry name" value="AMINOHYDROLASE SSNA-RELATED"/>
    <property type="match status" value="1"/>
</dbReference>
<sequence>MKTIDLLIEARWIVPVEPAGVVLDNHAVAVDRGRIVALLPQSEALATFAPRERRRLDRHVLIPGLVNAHTHAAMSLLRGLADDLPLREWLENHIWPAEGKHVSAQFVHDGTRLAAAEMLRGGVTCFNDMYYFPKAAATAALEAGIRAAIGIVALDFPTPYAADADDYLDKGLAVRDAMRDESLLSFCLAPHAPYTVSDRSFASVLTLAEQIDAPIHVHIHETRHETEESLRVHGVRPLARLHRLGLLSPGLIAVHAVHLTSEEIALLAAHGCSVAHCPTSNLKLASGIAPVTEMLAAGVNVALGTDGAASNNRLDMFQEMRLAALLAKGISGIAEALPAHQALRMATLNGAKALGLDANTGSLVPGKAADICALEFDSFSLAPCFDPVSHLVYVAGREHVSDVWVDGRTRVESRRLLDVDESELIKLAALWQNKICPRDVM</sequence>
<comment type="similarity">
    <text evidence="5">Belongs to the metallo-dependent hydrolases superfamily. MTA/SAH deaminase family.</text>
</comment>
<reference evidence="7 8" key="1">
    <citation type="submission" date="2019-10" db="EMBL/GenBank/DDBJ databases">
        <title>Whole-genome sequence of the purple nonsulfur photosynthetic bacterium Rhodocyclus tenuis.</title>
        <authorList>
            <person name="Kyndt J.A."/>
            <person name="Meyer T.E."/>
        </authorList>
    </citation>
    <scope>NUCLEOTIDE SEQUENCE [LARGE SCALE GENOMIC DNA]</scope>
    <source>
        <strain evidence="7 8">DSM 110</strain>
    </source>
</reference>
<dbReference type="AlphaFoldDB" id="A0A6L5JW23"/>
<protein>
    <recommendedName>
        <fullName evidence="5">5-methylthioadenosine/S-adenosylhomocysteine deaminase</fullName>
        <shortName evidence="5">MTA/SAH deaminase</shortName>
        <ecNumber evidence="5">3.5.4.28</ecNumber>
        <ecNumber evidence="5">3.5.4.31</ecNumber>
    </recommendedName>
</protein>
<dbReference type="Gene3D" id="2.30.40.10">
    <property type="entry name" value="Urease, subunit C, domain 1"/>
    <property type="match status" value="1"/>
</dbReference>
<evidence type="ECO:0000256" key="4">
    <source>
        <dbReference type="ARBA" id="ARBA00022833"/>
    </source>
</evidence>
<dbReference type="Gene3D" id="3.20.20.140">
    <property type="entry name" value="Metal-dependent hydrolases"/>
    <property type="match status" value="1"/>
</dbReference>
<dbReference type="EC" id="3.5.4.28" evidence="5"/>
<comment type="caution">
    <text evidence="5">Lacks conserved residue(s) required for the propagation of feature annotation.</text>
</comment>
<dbReference type="OrthoDB" id="9807210at2"/>
<dbReference type="Proteomes" id="UP000480275">
    <property type="component" value="Unassembled WGS sequence"/>
</dbReference>
<comment type="caution">
    <text evidence="7">The sequence shown here is derived from an EMBL/GenBank/DDBJ whole genome shotgun (WGS) entry which is preliminary data.</text>
</comment>